<reference evidence="1 2" key="2">
    <citation type="journal article" date="2012" name="Stand. Genomic Sci.">
        <title>Complete genome sequence of the moderately thermophilic mineral-sulfide-oxidizing firmicute Sulfobacillus acidophilus type strain (NAL(T)).</title>
        <authorList>
            <person name="Anderson I."/>
            <person name="Chertkov O."/>
            <person name="Chen A."/>
            <person name="Saunders E."/>
            <person name="Lapidus A."/>
            <person name="Nolan M."/>
            <person name="Lucas S."/>
            <person name="Hammon N."/>
            <person name="Deshpande S."/>
            <person name="Cheng J.F."/>
            <person name="Han C."/>
            <person name="Tapia R."/>
            <person name="Goodwin L.A."/>
            <person name="Pitluck S."/>
            <person name="Liolios K."/>
            <person name="Pagani I."/>
            <person name="Ivanova N."/>
            <person name="Mikhailova N."/>
            <person name="Pati A."/>
            <person name="Palaniappan K."/>
            <person name="Land M."/>
            <person name="Pan C."/>
            <person name="Rohde M."/>
            <person name="Pukall R."/>
            <person name="Goker M."/>
            <person name="Detter J.C."/>
            <person name="Woyke T."/>
            <person name="Bristow J."/>
            <person name="Eisen J.A."/>
            <person name="Markowitz V."/>
            <person name="Hugenholtz P."/>
            <person name="Kyrpides N.C."/>
            <person name="Klenk H.P."/>
            <person name="Mavromatis K."/>
        </authorList>
    </citation>
    <scope>NUCLEOTIDE SEQUENCE [LARGE SCALE GENOMIC DNA]</scope>
    <source>
        <strain evidence="2">ATCC 700253 / DSM 10332 / NAL</strain>
    </source>
</reference>
<dbReference type="InterPro" id="IPR036465">
    <property type="entry name" value="vWFA_dom_sf"/>
</dbReference>
<keyword evidence="2" id="KW-1185">Reference proteome</keyword>
<proteinExistence type="predicted"/>
<dbReference type="SUPFAM" id="SSF53300">
    <property type="entry name" value="vWA-like"/>
    <property type="match status" value="1"/>
</dbReference>
<name>G8TWP3_SULAD</name>
<sequence length="248" mass="28038">MSPAHGDSITWLADKGHWTRRLRPMQAVQVTVPSRHGRRLGALADPDWRRTVTRWARTEAADPRFRRMRSPRRLAPVVMLWDVSGSMATYVPHYWPWVYRLVQTGAGRIGVFMFGTGLDDVTPAFELPPYLAQRALEAQMTTYGSGTAIGDSLALWIQQYGGDWIRPRTTVVIISDGWDTGSPERLEGALRTLRAQVARIIWINPLKATPGFEPKTRALKVAKHYWSRLTAGVRPSQLIAISRELGFH</sequence>
<protein>
    <submittedName>
        <fullName evidence="1">VWA containing CoxE family protein</fullName>
    </submittedName>
</protein>
<dbReference type="PATRIC" id="fig|679936.5.peg.2659"/>
<dbReference type="Proteomes" id="UP000005439">
    <property type="component" value="Chromosome"/>
</dbReference>
<dbReference type="KEGG" id="sap:Sulac_2570"/>
<dbReference type="PANTHER" id="PTHR39338:SF6">
    <property type="entry name" value="BLL5662 PROTEIN"/>
    <property type="match status" value="1"/>
</dbReference>
<dbReference type="PANTHER" id="PTHR39338">
    <property type="entry name" value="BLL5662 PROTEIN-RELATED"/>
    <property type="match status" value="1"/>
</dbReference>
<reference evidence="2" key="1">
    <citation type="submission" date="2011-12" db="EMBL/GenBank/DDBJ databases">
        <title>The complete genome of chromosome of Sulfobacillus acidophilus DSM 10332.</title>
        <authorList>
            <person name="Lucas S."/>
            <person name="Han J."/>
            <person name="Lapidus A."/>
            <person name="Bruce D."/>
            <person name="Goodwin L."/>
            <person name="Pitluck S."/>
            <person name="Peters L."/>
            <person name="Kyrpides N."/>
            <person name="Mavromatis K."/>
            <person name="Ivanova N."/>
            <person name="Mikhailova N."/>
            <person name="Chertkov O."/>
            <person name="Saunders E."/>
            <person name="Detter J.C."/>
            <person name="Tapia R."/>
            <person name="Han C."/>
            <person name="Land M."/>
            <person name="Hauser L."/>
            <person name="Markowitz V."/>
            <person name="Cheng J.-F."/>
            <person name="Hugenholtz P."/>
            <person name="Woyke T."/>
            <person name="Wu D."/>
            <person name="Pukall R."/>
            <person name="Gehrich-Schroeter G."/>
            <person name="Schneider S."/>
            <person name="Klenk H.-P."/>
            <person name="Eisen J.A."/>
        </authorList>
    </citation>
    <scope>NUCLEOTIDE SEQUENCE [LARGE SCALE GENOMIC DNA]</scope>
    <source>
        <strain evidence="2">ATCC 700253 / DSM 10332 / NAL</strain>
    </source>
</reference>
<dbReference type="EMBL" id="CP003179">
    <property type="protein sequence ID" value="AEW06032.1"/>
    <property type="molecule type" value="Genomic_DNA"/>
</dbReference>
<evidence type="ECO:0000313" key="1">
    <source>
        <dbReference type="EMBL" id="AEW06032.1"/>
    </source>
</evidence>
<organism evidence="1 2">
    <name type="scientific">Sulfobacillus acidophilus (strain ATCC 700253 / DSM 10332 / NAL)</name>
    <dbReference type="NCBI Taxonomy" id="679936"/>
    <lineage>
        <taxon>Bacteria</taxon>
        <taxon>Bacillati</taxon>
        <taxon>Bacillota</taxon>
        <taxon>Clostridia</taxon>
        <taxon>Eubacteriales</taxon>
        <taxon>Clostridiales Family XVII. Incertae Sedis</taxon>
        <taxon>Sulfobacillus</taxon>
    </lineage>
</organism>
<evidence type="ECO:0000313" key="2">
    <source>
        <dbReference type="Proteomes" id="UP000005439"/>
    </source>
</evidence>
<gene>
    <name evidence="1" type="ordered locus">Sulac_2570</name>
</gene>
<dbReference type="AlphaFoldDB" id="G8TWP3"/>
<dbReference type="Pfam" id="PF05762">
    <property type="entry name" value="VWA_CoxE"/>
    <property type="match status" value="1"/>
</dbReference>
<dbReference type="CDD" id="cd00198">
    <property type="entry name" value="vWFA"/>
    <property type="match status" value="1"/>
</dbReference>
<dbReference type="STRING" id="679936.Sulac_2570"/>
<dbReference type="InterPro" id="IPR008912">
    <property type="entry name" value="Uncharacterised_CoxE"/>
</dbReference>
<dbReference type="HOGENOM" id="CLU_1119695_0_0_9"/>
<accession>G8TWP3</accession>
<dbReference type="Gene3D" id="3.40.50.410">
    <property type="entry name" value="von Willebrand factor, type A domain"/>
    <property type="match status" value="1"/>
</dbReference>